<comment type="caution">
    <text evidence="2">The sequence shown here is derived from an EMBL/GenBank/DDBJ whole genome shotgun (WGS) entry which is preliminary data.</text>
</comment>
<reference evidence="2 3" key="1">
    <citation type="submission" date="2023-03" db="EMBL/GenBank/DDBJ databases">
        <title>High recombination rates correlate with genetic variation in Cardiocondyla obscurior ants.</title>
        <authorList>
            <person name="Errbii M."/>
        </authorList>
    </citation>
    <scope>NUCLEOTIDE SEQUENCE [LARGE SCALE GENOMIC DNA]</scope>
    <source>
        <strain evidence="2">Alpha-2009</strain>
        <tissue evidence="2">Whole body</tissue>
    </source>
</reference>
<name>A0AAW2EQU2_9HYME</name>
<keyword evidence="3" id="KW-1185">Reference proteome</keyword>
<accession>A0AAW2EQU2</accession>
<proteinExistence type="predicted"/>
<dbReference type="EMBL" id="JADYXP020000019">
    <property type="protein sequence ID" value="KAL0104756.1"/>
    <property type="molecule type" value="Genomic_DNA"/>
</dbReference>
<organism evidence="2 3">
    <name type="scientific">Cardiocondyla obscurior</name>
    <dbReference type="NCBI Taxonomy" id="286306"/>
    <lineage>
        <taxon>Eukaryota</taxon>
        <taxon>Metazoa</taxon>
        <taxon>Ecdysozoa</taxon>
        <taxon>Arthropoda</taxon>
        <taxon>Hexapoda</taxon>
        <taxon>Insecta</taxon>
        <taxon>Pterygota</taxon>
        <taxon>Neoptera</taxon>
        <taxon>Endopterygota</taxon>
        <taxon>Hymenoptera</taxon>
        <taxon>Apocrita</taxon>
        <taxon>Aculeata</taxon>
        <taxon>Formicoidea</taxon>
        <taxon>Formicidae</taxon>
        <taxon>Myrmicinae</taxon>
        <taxon>Cardiocondyla</taxon>
    </lineage>
</organism>
<dbReference type="AlphaFoldDB" id="A0AAW2EQU2"/>
<sequence length="111" mass="13026">MSYYICKHRRRYTSSSCARAVDEPNVEAAPVSSSIDLSSATRKFKFVITRYSRYSRRLSLPSHPCQGSRMSPRVQPPVRERFRRLAKLCVARLPFFLRFFSILIFIILLYT</sequence>
<evidence type="ECO:0000256" key="1">
    <source>
        <dbReference type="SAM" id="Phobius"/>
    </source>
</evidence>
<dbReference type="Proteomes" id="UP001430953">
    <property type="component" value="Unassembled WGS sequence"/>
</dbReference>
<keyword evidence="1" id="KW-1133">Transmembrane helix</keyword>
<evidence type="ECO:0000313" key="2">
    <source>
        <dbReference type="EMBL" id="KAL0104756.1"/>
    </source>
</evidence>
<keyword evidence="1" id="KW-0472">Membrane</keyword>
<gene>
    <name evidence="2" type="ORF">PUN28_016407</name>
</gene>
<protein>
    <submittedName>
        <fullName evidence="2">Uncharacterized protein</fullName>
    </submittedName>
</protein>
<evidence type="ECO:0000313" key="3">
    <source>
        <dbReference type="Proteomes" id="UP001430953"/>
    </source>
</evidence>
<keyword evidence="1" id="KW-0812">Transmembrane</keyword>
<feature type="transmembrane region" description="Helical" evidence="1">
    <location>
        <begin position="89"/>
        <end position="110"/>
    </location>
</feature>